<dbReference type="Proteomes" id="UP000740883">
    <property type="component" value="Unassembled WGS sequence"/>
</dbReference>
<organism evidence="1 2">
    <name type="scientific">Nosema granulosis</name>
    <dbReference type="NCBI Taxonomy" id="83296"/>
    <lineage>
        <taxon>Eukaryota</taxon>
        <taxon>Fungi</taxon>
        <taxon>Fungi incertae sedis</taxon>
        <taxon>Microsporidia</taxon>
        <taxon>Nosematidae</taxon>
        <taxon>Nosema</taxon>
    </lineage>
</organism>
<dbReference type="AlphaFoldDB" id="A0A9P6KZL5"/>
<keyword evidence="2" id="KW-1185">Reference proteome</keyword>
<dbReference type="EMBL" id="SBJO01000068">
    <property type="protein sequence ID" value="KAF9763574.1"/>
    <property type="molecule type" value="Genomic_DNA"/>
</dbReference>
<accession>A0A9P6KZL5</accession>
<name>A0A9P6KZL5_9MICR</name>
<protein>
    <submittedName>
        <fullName evidence="1">Uncharacterized protein</fullName>
    </submittedName>
</protein>
<dbReference type="OrthoDB" id="2192049at2759"/>
<sequence>MPKQKCKNKRSLNRGFCVGKIHVEYYKVLRMLYGWIYNYTLYREIGMCKVSENTYIGLKDAIFEKFGEEPEDDTQIGGECIRVQLDKTSMCNGIVVELTLKHRSL</sequence>
<reference evidence="1 2" key="1">
    <citation type="journal article" date="2020" name="Genome Biol. Evol.">
        <title>Comparative genomics of strictly vertically transmitted, feminizing microsporidia endosymbionts of amphipod crustaceans.</title>
        <authorList>
            <person name="Cormier A."/>
            <person name="Chebbi M.A."/>
            <person name="Giraud I."/>
            <person name="Wattier R."/>
            <person name="Teixeira M."/>
            <person name="Gilbert C."/>
            <person name="Rigaud T."/>
            <person name="Cordaux R."/>
        </authorList>
    </citation>
    <scope>NUCLEOTIDE SEQUENCE [LARGE SCALE GENOMIC DNA]</scope>
    <source>
        <strain evidence="1 2">Ou3-Ou53</strain>
    </source>
</reference>
<evidence type="ECO:0000313" key="1">
    <source>
        <dbReference type="EMBL" id="KAF9763574.1"/>
    </source>
</evidence>
<evidence type="ECO:0000313" key="2">
    <source>
        <dbReference type="Proteomes" id="UP000740883"/>
    </source>
</evidence>
<comment type="caution">
    <text evidence="1">The sequence shown here is derived from an EMBL/GenBank/DDBJ whole genome shotgun (WGS) entry which is preliminary data.</text>
</comment>
<proteinExistence type="predicted"/>
<gene>
    <name evidence="1" type="ORF">NGRA_1190</name>
</gene>